<proteinExistence type="predicted"/>
<dbReference type="EMBL" id="BARS01005364">
    <property type="protein sequence ID" value="GAF72256.1"/>
    <property type="molecule type" value="Genomic_DNA"/>
</dbReference>
<gene>
    <name evidence="1" type="ORF">S01H1_10514</name>
</gene>
<organism evidence="1">
    <name type="scientific">marine sediment metagenome</name>
    <dbReference type="NCBI Taxonomy" id="412755"/>
    <lineage>
        <taxon>unclassified sequences</taxon>
        <taxon>metagenomes</taxon>
        <taxon>ecological metagenomes</taxon>
    </lineage>
</organism>
<evidence type="ECO:0000313" key="1">
    <source>
        <dbReference type="EMBL" id="GAF72256.1"/>
    </source>
</evidence>
<name>X0SAP3_9ZZZZ</name>
<sequence>MANYAVATYATPLGTHAEVEAELERVVESLPTGKTLHLLGINDTSRDRDQCIGFLICDEVLWTQSAYHDLVDSGPIALTEV</sequence>
<reference evidence="1" key="1">
    <citation type="journal article" date="2014" name="Front. Microbiol.">
        <title>High frequency of phylogenetically diverse reductive dehalogenase-homologous genes in deep subseafloor sedimentary metagenomes.</title>
        <authorList>
            <person name="Kawai M."/>
            <person name="Futagami T."/>
            <person name="Toyoda A."/>
            <person name="Takaki Y."/>
            <person name="Nishi S."/>
            <person name="Hori S."/>
            <person name="Arai W."/>
            <person name="Tsubouchi T."/>
            <person name="Morono Y."/>
            <person name="Uchiyama I."/>
            <person name="Ito T."/>
            <person name="Fujiyama A."/>
            <person name="Inagaki F."/>
            <person name="Takami H."/>
        </authorList>
    </citation>
    <scope>NUCLEOTIDE SEQUENCE</scope>
    <source>
        <strain evidence="1">Expedition CK06-06</strain>
    </source>
</reference>
<comment type="caution">
    <text evidence="1">The sequence shown here is derived from an EMBL/GenBank/DDBJ whole genome shotgun (WGS) entry which is preliminary data.</text>
</comment>
<protein>
    <submittedName>
        <fullName evidence="1">Uncharacterized protein</fullName>
    </submittedName>
</protein>
<dbReference type="AlphaFoldDB" id="X0SAP3"/>
<accession>X0SAP3</accession>